<accession>A0A8H6ADI7</accession>
<keyword evidence="3" id="KW-0804">Transcription</keyword>
<organism evidence="7">
    <name type="scientific">Petromyces alliaceus</name>
    <name type="common">Aspergillus alliaceus</name>
    <dbReference type="NCBI Taxonomy" id="209559"/>
    <lineage>
        <taxon>Eukaryota</taxon>
        <taxon>Fungi</taxon>
        <taxon>Dikarya</taxon>
        <taxon>Ascomycota</taxon>
        <taxon>Pezizomycotina</taxon>
        <taxon>Eurotiomycetes</taxon>
        <taxon>Eurotiomycetidae</taxon>
        <taxon>Eurotiales</taxon>
        <taxon>Aspergillaceae</taxon>
        <taxon>Aspergillus</taxon>
        <taxon>Aspergillus subgen. Circumdati</taxon>
    </lineage>
</organism>
<dbReference type="GO" id="GO:0009893">
    <property type="term" value="P:positive regulation of metabolic process"/>
    <property type="evidence" value="ECO:0007669"/>
    <property type="project" value="UniProtKB-ARBA"/>
</dbReference>
<dbReference type="SMART" id="SM00066">
    <property type="entry name" value="GAL4"/>
    <property type="match status" value="1"/>
</dbReference>
<evidence type="ECO:0000256" key="4">
    <source>
        <dbReference type="ARBA" id="ARBA00023242"/>
    </source>
</evidence>
<evidence type="ECO:0000256" key="2">
    <source>
        <dbReference type="ARBA" id="ARBA00023125"/>
    </source>
</evidence>
<feature type="domain" description="Zn(2)-C6 fungal-type" evidence="6">
    <location>
        <begin position="33"/>
        <end position="67"/>
    </location>
</feature>
<evidence type="ECO:0000256" key="5">
    <source>
        <dbReference type="SAM" id="MobiDB-lite"/>
    </source>
</evidence>
<reference evidence="7" key="2">
    <citation type="submission" date="2019-04" db="EMBL/GenBank/DDBJ databases">
        <title>Friends and foes A comparative genomics studyof 23 Aspergillus species from section Flavi.</title>
        <authorList>
            <consortium name="DOE Joint Genome Institute"/>
            <person name="Kjaerbolling I."/>
            <person name="Vesth T."/>
            <person name="Frisvad J.C."/>
            <person name="Nybo J.L."/>
            <person name="Theobald S."/>
            <person name="Kildgaard S."/>
            <person name="Isbrandt T."/>
            <person name="Kuo A."/>
            <person name="Sato A."/>
            <person name="Lyhne E.K."/>
            <person name="Kogle M.E."/>
            <person name="Wiebenga A."/>
            <person name="Kun R.S."/>
            <person name="Lubbers R.J."/>
            <person name="Makela M.R."/>
            <person name="Barry K."/>
            <person name="Chovatia M."/>
            <person name="Clum A."/>
            <person name="Daum C."/>
            <person name="Haridas S."/>
            <person name="He G."/>
            <person name="LaButti K."/>
            <person name="Lipzen A."/>
            <person name="Mondo S."/>
            <person name="Riley R."/>
            <person name="Salamov A."/>
            <person name="Simmons B.A."/>
            <person name="Magnuson J.K."/>
            <person name="Henrissat B."/>
            <person name="Mortensen U.H."/>
            <person name="Larsen T.O."/>
            <person name="Devries R.P."/>
            <person name="Grigoriev I.V."/>
            <person name="Machida M."/>
            <person name="Baker S.E."/>
            <person name="Andersen M.R."/>
        </authorList>
    </citation>
    <scope>NUCLEOTIDE SEQUENCE [LARGE SCALE GENOMIC DNA]</scope>
    <source>
        <strain evidence="7">IBT 14317</strain>
    </source>
</reference>
<dbReference type="Proteomes" id="UP000326877">
    <property type="component" value="Unassembled WGS sequence"/>
</dbReference>
<evidence type="ECO:0000259" key="6">
    <source>
        <dbReference type="PROSITE" id="PS50048"/>
    </source>
</evidence>
<dbReference type="InterPro" id="IPR001138">
    <property type="entry name" value="Zn2Cys6_DnaBD"/>
</dbReference>
<dbReference type="OrthoDB" id="2574141at2759"/>
<dbReference type="GO" id="GO:0003677">
    <property type="term" value="F:DNA binding"/>
    <property type="evidence" value="ECO:0007669"/>
    <property type="project" value="UniProtKB-KW"/>
</dbReference>
<dbReference type="EMBL" id="ML735222">
    <property type="protein sequence ID" value="KAE8394605.1"/>
    <property type="molecule type" value="Genomic_DNA"/>
</dbReference>
<keyword evidence="2" id="KW-0238">DNA-binding</keyword>
<keyword evidence="9" id="KW-1185">Reference proteome</keyword>
<dbReference type="GO" id="GO:0000981">
    <property type="term" value="F:DNA-binding transcription factor activity, RNA polymerase II-specific"/>
    <property type="evidence" value="ECO:0007669"/>
    <property type="project" value="InterPro"/>
</dbReference>
<keyword evidence="1" id="KW-0805">Transcription regulation</keyword>
<evidence type="ECO:0000256" key="3">
    <source>
        <dbReference type="ARBA" id="ARBA00023163"/>
    </source>
</evidence>
<evidence type="ECO:0000256" key="1">
    <source>
        <dbReference type="ARBA" id="ARBA00023015"/>
    </source>
</evidence>
<dbReference type="GO" id="GO:0008270">
    <property type="term" value="F:zinc ion binding"/>
    <property type="evidence" value="ECO:0007669"/>
    <property type="project" value="InterPro"/>
</dbReference>
<dbReference type="Gene3D" id="4.10.240.10">
    <property type="entry name" value="Zn(2)-C6 fungal-type DNA-binding domain"/>
    <property type="match status" value="1"/>
</dbReference>
<feature type="region of interest" description="Disordered" evidence="5">
    <location>
        <begin position="113"/>
        <end position="147"/>
    </location>
</feature>
<dbReference type="AlphaFoldDB" id="A0A5N7CKI0"/>
<dbReference type="EMBL" id="SPNV01000036">
    <property type="protein sequence ID" value="KAF5864305.1"/>
    <property type="molecule type" value="Genomic_DNA"/>
</dbReference>
<reference evidence="8 9" key="1">
    <citation type="submission" date="2019-04" db="EMBL/GenBank/DDBJ databases">
        <title>Aspergillus burnettii sp. nov., novel species from soil in southeast Queensland.</title>
        <authorList>
            <person name="Gilchrist C.L.M."/>
            <person name="Pitt J.I."/>
            <person name="Lange L."/>
            <person name="Lacey H.J."/>
            <person name="Vuong D."/>
            <person name="Midgley D.J."/>
            <person name="Greenfield P."/>
            <person name="Bradbury M."/>
            <person name="Lacey E."/>
            <person name="Busk P.K."/>
            <person name="Pilgaard B."/>
            <person name="Chooi Y.H."/>
            <person name="Piggott A.M."/>
        </authorList>
    </citation>
    <scope>NUCLEOTIDE SEQUENCE [LARGE SCALE GENOMIC DNA]</scope>
    <source>
        <strain evidence="8 9">FRR 5400</strain>
    </source>
</reference>
<dbReference type="InterPro" id="IPR036864">
    <property type="entry name" value="Zn2-C6_fun-type_DNA-bd_sf"/>
</dbReference>
<feature type="compositionally biased region" description="Low complexity" evidence="5">
    <location>
        <begin position="8"/>
        <end position="20"/>
    </location>
</feature>
<gene>
    <name evidence="7" type="ORF">BDV23DRAFT_179382</name>
    <name evidence="8" type="ORF">ETB97_008083</name>
</gene>
<dbReference type="PROSITE" id="PS50048">
    <property type="entry name" value="ZN2_CY6_FUNGAL_2"/>
    <property type="match status" value="1"/>
</dbReference>
<keyword evidence="4" id="KW-0539">Nucleus</keyword>
<evidence type="ECO:0000313" key="9">
    <source>
        <dbReference type="Proteomes" id="UP000541154"/>
    </source>
</evidence>
<evidence type="ECO:0000313" key="8">
    <source>
        <dbReference type="EMBL" id="KAF5864305.1"/>
    </source>
</evidence>
<proteinExistence type="predicted"/>
<dbReference type="PROSITE" id="PS00463">
    <property type="entry name" value="ZN2_CY6_FUNGAL_1"/>
    <property type="match status" value="1"/>
</dbReference>
<feature type="region of interest" description="Disordered" evidence="5">
    <location>
        <begin position="1"/>
        <end position="20"/>
    </location>
</feature>
<accession>A0A5N7CKI0</accession>
<sequence length="443" mass="49076">MSDLNCISTPSSSSINSVSSGASHLVEPRFRLACEECHLRKIRCEPSLAGPGGSCEACRLNQRRCLFSLRSKIGRPRKQTSSSANQKEFEHKSPILSTAGGYAQQNAAIQVFPSLDDTHPNPNTARHLDMSPQSRANDSRRPVAEDSALWEKPTWHSNPKIPTGSSVNALRTGYVSEDNTTRSGAGGEPFGQLINQNSIGAQVGLFMSDLAQTADSIQTDALMMESWFIGDNTVDNSEIDVEQGFRDALKLYGELHSHCKTGSLNILDKNDQEELCSIFRVFDELNHNTSMLQNDLSTQQQRTDESKWRIIRVAVTEAIEMCIGVVQFNLRLHNSPRPVRCPLEESCSTGSGNVAGCNCLASQDDQRLGIQLKGLMLLIHLDYSLVRFRFFISKLDCLHGGDRSMQGPKPQQMCKCWSTSVPEIDTIRSQVSGLVERVRSLWD</sequence>
<dbReference type="Proteomes" id="UP000541154">
    <property type="component" value="Unassembled WGS sequence"/>
</dbReference>
<evidence type="ECO:0000313" key="7">
    <source>
        <dbReference type="EMBL" id="KAE8394605.1"/>
    </source>
</evidence>
<protein>
    <recommendedName>
        <fullName evidence="6">Zn(2)-C6 fungal-type domain-containing protein</fullName>
    </recommendedName>
</protein>
<dbReference type="SUPFAM" id="SSF57701">
    <property type="entry name" value="Zn2/Cys6 DNA-binding domain"/>
    <property type="match status" value="1"/>
</dbReference>
<name>A0A5N7CKI0_PETAA</name>
<dbReference type="CDD" id="cd00067">
    <property type="entry name" value="GAL4"/>
    <property type="match status" value="1"/>
</dbReference>